<dbReference type="Gene3D" id="3.30.30.30">
    <property type="match status" value="1"/>
</dbReference>
<evidence type="ECO:0000313" key="3">
    <source>
        <dbReference type="EMBL" id="KAF9596420.1"/>
    </source>
</evidence>
<dbReference type="GO" id="GO:0140662">
    <property type="term" value="F:ATP-dependent protein folding chaperone"/>
    <property type="evidence" value="ECO:0007669"/>
    <property type="project" value="InterPro"/>
</dbReference>
<reference evidence="3 4" key="1">
    <citation type="submission" date="2020-10" db="EMBL/GenBank/DDBJ databases">
        <title>The Coptis chinensis genome and diversification of protoberbering-type alkaloids.</title>
        <authorList>
            <person name="Wang B."/>
            <person name="Shu S."/>
            <person name="Song C."/>
            <person name="Liu Y."/>
        </authorList>
    </citation>
    <scope>NUCLEOTIDE SEQUENCE [LARGE SCALE GENOMIC DNA]</scope>
    <source>
        <strain evidence="3">HL-2020</strain>
        <tissue evidence="3">Leaf</tissue>
    </source>
</reference>
<dbReference type="InterPro" id="IPR013126">
    <property type="entry name" value="Hsp_70_fam"/>
</dbReference>
<keyword evidence="1" id="KW-0547">Nucleotide-binding</keyword>
<name>A0A835H9W7_9MAGN</name>
<dbReference type="AlphaFoldDB" id="A0A835H9W7"/>
<keyword evidence="2" id="KW-0067">ATP-binding</keyword>
<accession>A0A835H9W7</accession>
<dbReference type="Gene3D" id="3.90.640.10">
    <property type="entry name" value="Actin, Chain A, domain 4"/>
    <property type="match status" value="1"/>
</dbReference>
<dbReference type="PANTHER" id="PTHR19375">
    <property type="entry name" value="HEAT SHOCK PROTEIN 70KDA"/>
    <property type="match status" value="1"/>
</dbReference>
<dbReference type="Gene3D" id="3.30.420.40">
    <property type="match status" value="2"/>
</dbReference>
<organism evidence="3 4">
    <name type="scientific">Coptis chinensis</name>
    <dbReference type="NCBI Taxonomy" id="261450"/>
    <lineage>
        <taxon>Eukaryota</taxon>
        <taxon>Viridiplantae</taxon>
        <taxon>Streptophyta</taxon>
        <taxon>Embryophyta</taxon>
        <taxon>Tracheophyta</taxon>
        <taxon>Spermatophyta</taxon>
        <taxon>Magnoliopsida</taxon>
        <taxon>Ranunculales</taxon>
        <taxon>Ranunculaceae</taxon>
        <taxon>Coptidoideae</taxon>
        <taxon>Coptis</taxon>
    </lineage>
</organism>
<protein>
    <recommendedName>
        <fullName evidence="5">Heat shock protein 70</fullName>
    </recommendedName>
</protein>
<dbReference type="EMBL" id="JADFTS010000007">
    <property type="protein sequence ID" value="KAF9596420.1"/>
    <property type="molecule type" value="Genomic_DNA"/>
</dbReference>
<evidence type="ECO:0000256" key="2">
    <source>
        <dbReference type="ARBA" id="ARBA00022840"/>
    </source>
</evidence>
<sequence>MGFGTTNTRMAVIEGESAKVIVNSPSVVAYVREGDYFVGEEARLWAVDDPKNTICGIQHLLGRKFDDPIIRKEMEIVPYRIVRAPNGYAGVEAHGRQYSPTEIAAKLLANLKKIAEKYLFKSVSNAIITFPRDVTDAQYNTILDAASMAGLDLLIAINENFDVSLLGISNGDFQCVGKHDPFLGGKDFDDVIVEYLVTEIKRVEGIDISMDKLALQRLRLLAEDTKIALSSYLEAEINWKIPWKKVNPDEAVVVGAASAIQAGFFPGNVWDNLPNNVALPRGEMEFSFRNGNRIANSTSIVKFPFRE</sequence>
<dbReference type="FunFam" id="3.30.30.30:FF:000003">
    <property type="entry name" value="Heat shock protein 9"/>
    <property type="match status" value="1"/>
</dbReference>
<evidence type="ECO:0000313" key="4">
    <source>
        <dbReference type="Proteomes" id="UP000631114"/>
    </source>
</evidence>
<proteinExistence type="predicted"/>
<comment type="caution">
    <text evidence="3">The sequence shown here is derived from an EMBL/GenBank/DDBJ whole genome shotgun (WGS) entry which is preliminary data.</text>
</comment>
<dbReference type="Pfam" id="PF00012">
    <property type="entry name" value="HSP70"/>
    <property type="match status" value="2"/>
</dbReference>
<dbReference type="GO" id="GO:0005524">
    <property type="term" value="F:ATP binding"/>
    <property type="evidence" value="ECO:0007669"/>
    <property type="project" value="UniProtKB-KW"/>
</dbReference>
<dbReference type="Proteomes" id="UP000631114">
    <property type="component" value="Unassembled WGS sequence"/>
</dbReference>
<evidence type="ECO:0000256" key="1">
    <source>
        <dbReference type="ARBA" id="ARBA00022741"/>
    </source>
</evidence>
<dbReference type="FunFam" id="3.90.640.10:FF:000003">
    <property type="entry name" value="Molecular chaperone DnaK"/>
    <property type="match status" value="1"/>
</dbReference>
<dbReference type="InterPro" id="IPR043129">
    <property type="entry name" value="ATPase_NBD"/>
</dbReference>
<gene>
    <name evidence="3" type="ORF">IFM89_010684</name>
</gene>
<dbReference type="OrthoDB" id="3789372at2759"/>
<keyword evidence="4" id="KW-1185">Reference proteome</keyword>
<evidence type="ECO:0008006" key="5">
    <source>
        <dbReference type="Google" id="ProtNLM"/>
    </source>
</evidence>
<dbReference type="SUPFAM" id="SSF53067">
    <property type="entry name" value="Actin-like ATPase domain"/>
    <property type="match status" value="2"/>
</dbReference>